<dbReference type="GO" id="GO:0016877">
    <property type="term" value="F:ligase activity, forming carbon-sulfur bonds"/>
    <property type="evidence" value="ECO:0007669"/>
    <property type="project" value="UniProtKB-ARBA"/>
</dbReference>
<dbReference type="EMBL" id="JAHWXH010000001">
    <property type="protein sequence ID" value="MDS0245422.1"/>
    <property type="molecule type" value="Genomic_DNA"/>
</dbReference>
<comment type="similarity">
    <text evidence="1">Belongs to the ATP-dependent AMP-binding enzyme family.</text>
</comment>
<dbReference type="InterPro" id="IPR045851">
    <property type="entry name" value="AMP-bd_C_sf"/>
</dbReference>
<evidence type="ECO:0000256" key="2">
    <source>
        <dbReference type="ARBA" id="ARBA00022598"/>
    </source>
</evidence>
<proteinExistence type="inferred from homology"/>
<dbReference type="Gene3D" id="3.30.300.30">
    <property type="match status" value="1"/>
</dbReference>
<dbReference type="InterPro" id="IPR042099">
    <property type="entry name" value="ANL_N_sf"/>
</dbReference>
<sequence length="607" mass="65387">MPLTTNFERFPPAGVRARVGAAVRTCTVGASYAERVTNSDAPASESPLSDRPWLSAYAEGVPHEIEPVRDTLVEMLEGAVARFGDHVALEFFGAETTYAELEDEVLRAAMALRKLGVKAGDRVALILPNCPQHVVAFYAALRIGAIVVEHNPLYTARELRHQFEVHEAVVAIVWDKVADIVADFPSDIAPRAIVAVRLPDALPLLKRVALRLPVPAARASREAMTAKPSARGIRSWKTWVKERRLPKKWPAPGLDDTALLQLTSGTTGTPKAAILSHRNLRSNAAQGRAWVPGLKEGEETFYAVLPMFHAYGLTLCLTFAISIGARVVLFPKFDVDMVVAAAKSSPPTFLPGVPPIYDALARATSRKGVDLSTIRFAISGAMSLPVATVARWEEATGGLLVEGYGMTETSPVALGNPIGHTRRPGTVGVPFPSTEIRVVDPEDPASDRAIGEAGELLIRGPQVFGGYWRRPDETAAVMLEGGWLRTGDIVAVSEDGFVTVIDRVKELIITGGFNVSPSEVEQVLIQHPDVADAAVVGLPRPSGGEDVVAAVVVAAGAAFDANALRDFCRSHLTAYKVPRRVVQVDDLPRSQIGKVLRRRVREELLAD</sequence>
<dbReference type="Gene3D" id="3.40.50.12780">
    <property type="entry name" value="N-terminal domain of ligase-like"/>
    <property type="match status" value="1"/>
</dbReference>
<dbReference type="PANTHER" id="PTHR43767:SF12">
    <property type="entry name" value="AMP-DEPENDENT SYNTHETASE AND LIGASE"/>
    <property type="match status" value="1"/>
</dbReference>
<dbReference type="InterPro" id="IPR050237">
    <property type="entry name" value="ATP-dep_AMP-bd_enzyme"/>
</dbReference>
<feature type="domain" description="AMP-binding enzyme C-terminal" evidence="4">
    <location>
        <begin position="519"/>
        <end position="594"/>
    </location>
</feature>
<dbReference type="Pfam" id="PF00501">
    <property type="entry name" value="AMP-binding"/>
    <property type="match status" value="1"/>
</dbReference>
<evidence type="ECO:0000259" key="3">
    <source>
        <dbReference type="Pfam" id="PF00501"/>
    </source>
</evidence>
<evidence type="ECO:0000313" key="5">
    <source>
        <dbReference type="EMBL" id="MDS0245422.1"/>
    </source>
</evidence>
<dbReference type="SUPFAM" id="SSF56801">
    <property type="entry name" value="Acetyl-CoA synthetase-like"/>
    <property type="match status" value="1"/>
</dbReference>
<dbReference type="PANTHER" id="PTHR43767">
    <property type="entry name" value="LONG-CHAIN-FATTY-ACID--COA LIGASE"/>
    <property type="match status" value="1"/>
</dbReference>
<protein>
    <submittedName>
        <fullName evidence="5">AMP-binding protein</fullName>
    </submittedName>
</protein>
<dbReference type="Proteomes" id="UP001183582">
    <property type="component" value="Unassembled WGS sequence"/>
</dbReference>
<accession>A0AAJ2HGV4</accession>
<dbReference type="InterPro" id="IPR020845">
    <property type="entry name" value="AMP-binding_CS"/>
</dbReference>
<organism evidence="5 6">
    <name type="scientific">Microbacterium aurantiacum</name>
    <dbReference type="NCBI Taxonomy" id="162393"/>
    <lineage>
        <taxon>Bacteria</taxon>
        <taxon>Bacillati</taxon>
        <taxon>Actinomycetota</taxon>
        <taxon>Actinomycetes</taxon>
        <taxon>Micrococcales</taxon>
        <taxon>Microbacteriaceae</taxon>
        <taxon>Microbacterium</taxon>
    </lineage>
</organism>
<dbReference type="NCBIfam" id="NF004114">
    <property type="entry name" value="PRK05605.1"/>
    <property type="match status" value="1"/>
</dbReference>
<feature type="domain" description="AMP-dependent synthetase/ligase" evidence="3">
    <location>
        <begin position="77"/>
        <end position="468"/>
    </location>
</feature>
<dbReference type="PROSITE" id="PS00455">
    <property type="entry name" value="AMP_BINDING"/>
    <property type="match status" value="1"/>
</dbReference>
<name>A0AAJ2HGV4_9MICO</name>
<gene>
    <name evidence="5" type="ORF">KZC50_07325</name>
</gene>
<dbReference type="CDD" id="cd05936">
    <property type="entry name" value="FC-FACS_FadD_like"/>
    <property type="match status" value="1"/>
</dbReference>
<evidence type="ECO:0000259" key="4">
    <source>
        <dbReference type="Pfam" id="PF13193"/>
    </source>
</evidence>
<reference evidence="5 6" key="1">
    <citation type="submission" date="2021-06" db="EMBL/GenBank/DDBJ databases">
        <title>Genome-based taxonomic framework of Microbacterium strains isolated from marine environment, the description of four new species and reclassification of four preexisting species.</title>
        <authorList>
            <person name="Lee S.D."/>
            <person name="Kim S.-M."/>
            <person name="Byeon Y.-S."/>
            <person name="Yang H.L."/>
            <person name="Kim I.S."/>
        </authorList>
    </citation>
    <scope>NUCLEOTIDE SEQUENCE [LARGE SCALE GENOMIC DNA]</scope>
    <source>
        <strain evidence="5 6">KACC 20514</strain>
    </source>
</reference>
<evidence type="ECO:0000256" key="1">
    <source>
        <dbReference type="ARBA" id="ARBA00006432"/>
    </source>
</evidence>
<dbReference type="InterPro" id="IPR000873">
    <property type="entry name" value="AMP-dep_synth/lig_dom"/>
</dbReference>
<dbReference type="FunFam" id="3.30.300.30:FF:000008">
    <property type="entry name" value="2,3-dihydroxybenzoate-AMP ligase"/>
    <property type="match status" value="1"/>
</dbReference>
<evidence type="ECO:0000313" key="6">
    <source>
        <dbReference type="Proteomes" id="UP001183582"/>
    </source>
</evidence>
<keyword evidence="2" id="KW-0436">Ligase</keyword>
<dbReference type="AlphaFoldDB" id="A0AAJ2HGV4"/>
<dbReference type="Pfam" id="PF13193">
    <property type="entry name" value="AMP-binding_C"/>
    <property type="match status" value="1"/>
</dbReference>
<comment type="caution">
    <text evidence="5">The sequence shown here is derived from an EMBL/GenBank/DDBJ whole genome shotgun (WGS) entry which is preliminary data.</text>
</comment>
<dbReference type="InterPro" id="IPR025110">
    <property type="entry name" value="AMP-bd_C"/>
</dbReference>